<keyword evidence="2" id="KW-0175">Coiled coil</keyword>
<name>A0A0M6YH14_9RHOB</name>
<dbReference type="InterPro" id="IPR007157">
    <property type="entry name" value="PspA_VIPP1"/>
</dbReference>
<dbReference type="EMBL" id="CXSU01000011">
    <property type="protein sequence ID" value="CTQ49079.1"/>
    <property type="molecule type" value="Genomic_DNA"/>
</dbReference>
<evidence type="ECO:0000313" key="3">
    <source>
        <dbReference type="EMBL" id="CTQ49079.1"/>
    </source>
</evidence>
<dbReference type="Proteomes" id="UP000049222">
    <property type="component" value="Unassembled WGS sequence"/>
</dbReference>
<evidence type="ECO:0000256" key="1">
    <source>
        <dbReference type="ARBA" id="ARBA00043985"/>
    </source>
</evidence>
<dbReference type="STRING" id="420998.JDO7802_01089"/>
<dbReference type="Pfam" id="PF04012">
    <property type="entry name" value="PspA_IM30"/>
    <property type="match status" value="1"/>
</dbReference>
<dbReference type="AlphaFoldDB" id="A0A0M6YH14"/>
<feature type="coiled-coil region" evidence="2">
    <location>
        <begin position="83"/>
        <end position="128"/>
    </location>
</feature>
<evidence type="ECO:0000313" key="4">
    <source>
        <dbReference type="Proteomes" id="UP000049222"/>
    </source>
</evidence>
<sequence length="231" mass="25802">MLKTLSTLLRGAAATQEEALRDKHAIALIDQKIREADGQMKAAKGTLATMVQRERSERRQLDQVEARCCDLLTRARDAMNGGRDDLANEAAEAVAQLENEARVRRDALSRVEVRVSRLRRTIEQTHRRLIDLRQGAMAARSIRREQLMQSRLRTTLGTDAAIDEAEALIADVLRRDDPGEQADILRETEGELSYDTLPDRMADAGFGKRGKTTGADVLARLKTNDIPSEKD</sequence>
<dbReference type="OrthoDB" id="7999550at2"/>
<comment type="similarity">
    <text evidence="1">Belongs to the PspA/Vipp/IM30 family.</text>
</comment>
<proteinExistence type="inferred from homology"/>
<protein>
    <submittedName>
        <fullName evidence="3">PspA/IM30 family protein</fullName>
    </submittedName>
</protein>
<reference evidence="3 4" key="1">
    <citation type="submission" date="2015-07" db="EMBL/GenBank/DDBJ databases">
        <authorList>
            <person name="Noorani M."/>
        </authorList>
    </citation>
    <scope>NUCLEOTIDE SEQUENCE [LARGE SCALE GENOMIC DNA]</scope>
    <source>
        <strain evidence="3 4">CECT 7802</strain>
    </source>
</reference>
<accession>A0A0M6YH14</accession>
<organism evidence="3 4">
    <name type="scientific">Jannaschia donghaensis</name>
    <dbReference type="NCBI Taxonomy" id="420998"/>
    <lineage>
        <taxon>Bacteria</taxon>
        <taxon>Pseudomonadati</taxon>
        <taxon>Pseudomonadota</taxon>
        <taxon>Alphaproteobacteria</taxon>
        <taxon>Rhodobacterales</taxon>
        <taxon>Roseobacteraceae</taxon>
        <taxon>Jannaschia</taxon>
    </lineage>
</organism>
<gene>
    <name evidence="3" type="ORF">JDO7802_01089</name>
</gene>
<evidence type="ECO:0000256" key="2">
    <source>
        <dbReference type="SAM" id="Coils"/>
    </source>
</evidence>
<keyword evidence="4" id="KW-1185">Reference proteome</keyword>